<dbReference type="Pfam" id="PF00512">
    <property type="entry name" value="HisKA"/>
    <property type="match status" value="1"/>
</dbReference>
<evidence type="ECO:0000256" key="3">
    <source>
        <dbReference type="ARBA" id="ARBA00012438"/>
    </source>
</evidence>
<dbReference type="Proteomes" id="UP000823900">
    <property type="component" value="Unassembled WGS sequence"/>
</dbReference>
<organism evidence="15 16">
    <name type="scientific">Candidatus Lachnoclostridium stercoravium</name>
    <dbReference type="NCBI Taxonomy" id="2838633"/>
    <lineage>
        <taxon>Bacteria</taxon>
        <taxon>Bacillati</taxon>
        <taxon>Bacillota</taxon>
        <taxon>Clostridia</taxon>
        <taxon>Lachnospirales</taxon>
        <taxon>Lachnospiraceae</taxon>
    </lineage>
</organism>
<keyword evidence="7" id="KW-0547">Nucleotide-binding</keyword>
<comment type="caution">
    <text evidence="15">The sequence shown here is derived from an EMBL/GenBank/DDBJ whole genome shotgun (WGS) entry which is preliminary data.</text>
</comment>
<name>A0A9D2KP43_9FIRM</name>
<keyword evidence="8" id="KW-0418">Kinase</keyword>
<dbReference type="Gene3D" id="1.10.287.130">
    <property type="match status" value="1"/>
</dbReference>
<dbReference type="GO" id="GO:0005886">
    <property type="term" value="C:plasma membrane"/>
    <property type="evidence" value="ECO:0007669"/>
    <property type="project" value="TreeGrafter"/>
</dbReference>
<evidence type="ECO:0000256" key="1">
    <source>
        <dbReference type="ARBA" id="ARBA00000085"/>
    </source>
</evidence>
<keyword evidence="10 13" id="KW-1133">Transmembrane helix</keyword>
<comment type="catalytic activity">
    <reaction evidence="1">
        <text>ATP + protein L-histidine = ADP + protein N-phospho-L-histidine.</text>
        <dbReference type="EC" id="2.7.13.3"/>
    </reaction>
</comment>
<dbReference type="GO" id="GO:0000155">
    <property type="term" value="F:phosphorelay sensor kinase activity"/>
    <property type="evidence" value="ECO:0007669"/>
    <property type="project" value="InterPro"/>
</dbReference>
<reference evidence="15" key="1">
    <citation type="journal article" date="2021" name="PeerJ">
        <title>Extensive microbial diversity within the chicken gut microbiome revealed by metagenomics and culture.</title>
        <authorList>
            <person name="Gilroy R."/>
            <person name="Ravi A."/>
            <person name="Getino M."/>
            <person name="Pursley I."/>
            <person name="Horton D.L."/>
            <person name="Alikhan N.F."/>
            <person name="Baker D."/>
            <person name="Gharbi K."/>
            <person name="Hall N."/>
            <person name="Watson M."/>
            <person name="Adriaenssens E.M."/>
            <person name="Foster-Nyarko E."/>
            <person name="Jarju S."/>
            <person name="Secka A."/>
            <person name="Antonio M."/>
            <person name="Oren A."/>
            <person name="Chaudhuri R.R."/>
            <person name="La Ragione R."/>
            <person name="Hildebrand F."/>
            <person name="Pallen M.J."/>
        </authorList>
    </citation>
    <scope>NUCLEOTIDE SEQUENCE</scope>
    <source>
        <strain evidence="15">CHK178-16964</strain>
    </source>
</reference>
<accession>A0A9D2KP43</accession>
<evidence type="ECO:0000313" key="15">
    <source>
        <dbReference type="EMBL" id="HJA72233.1"/>
    </source>
</evidence>
<dbReference type="SUPFAM" id="SSF55874">
    <property type="entry name" value="ATPase domain of HSP90 chaperone/DNA topoisomerase II/histidine kinase"/>
    <property type="match status" value="1"/>
</dbReference>
<evidence type="ECO:0000256" key="4">
    <source>
        <dbReference type="ARBA" id="ARBA00022553"/>
    </source>
</evidence>
<dbReference type="PANTHER" id="PTHR45569">
    <property type="entry name" value="SENSOR PROTEIN KDPD"/>
    <property type="match status" value="1"/>
</dbReference>
<dbReference type="AlphaFoldDB" id="A0A9D2KP43"/>
<sequence>MTEKKKNITIRNTIITVAILSITTIISYFFSAGTNRAFNTTIFYILAVMFIARYTDGYVPGVIASFLSVLLVNFAFTYPYMKLNFSISGYPLTFAAMMIISSLTSTTTTHLKDQAKVITQQEKMLMETEKEKMRANLLRAISHDLRTPLTSIIGNSSTYLDNPDTLSEKDKRSLVQNIYDDSNWLLHMVENLLSVTRIREKDAHVSKTLEPLEEVISEAVTRLKKRLPDAKINVKIPDDFIMIPMDATLIEQVLINLLENGIYHANSTLPLDLEVTIDNGYARFSVTDYGVGIKKELLNTIFDGYTSTPSSSGDSRKGMGIGLSICKTIITAHDGKIWAENHENGARFTFILPLGEQVYDTEIECDSN</sequence>
<dbReference type="InterPro" id="IPR052023">
    <property type="entry name" value="Histidine_kinase_KdpD"/>
</dbReference>
<dbReference type="InterPro" id="IPR004358">
    <property type="entry name" value="Sig_transdc_His_kin-like_C"/>
</dbReference>
<evidence type="ECO:0000256" key="8">
    <source>
        <dbReference type="ARBA" id="ARBA00022777"/>
    </source>
</evidence>
<evidence type="ECO:0000256" key="2">
    <source>
        <dbReference type="ARBA" id="ARBA00004141"/>
    </source>
</evidence>
<dbReference type="InterPro" id="IPR036097">
    <property type="entry name" value="HisK_dim/P_sf"/>
</dbReference>
<dbReference type="InterPro" id="IPR003594">
    <property type="entry name" value="HATPase_dom"/>
</dbReference>
<evidence type="ECO:0000256" key="5">
    <source>
        <dbReference type="ARBA" id="ARBA00022679"/>
    </source>
</evidence>
<dbReference type="SMART" id="SM00387">
    <property type="entry name" value="HATPase_c"/>
    <property type="match status" value="1"/>
</dbReference>
<dbReference type="InterPro" id="IPR003661">
    <property type="entry name" value="HisK_dim/P_dom"/>
</dbReference>
<evidence type="ECO:0000256" key="13">
    <source>
        <dbReference type="SAM" id="Phobius"/>
    </source>
</evidence>
<evidence type="ECO:0000256" key="12">
    <source>
        <dbReference type="ARBA" id="ARBA00023136"/>
    </source>
</evidence>
<dbReference type="EC" id="2.7.13.3" evidence="3"/>
<keyword evidence="11" id="KW-0902">Two-component regulatory system</keyword>
<evidence type="ECO:0000256" key="10">
    <source>
        <dbReference type="ARBA" id="ARBA00022989"/>
    </source>
</evidence>
<keyword evidence="6 13" id="KW-0812">Transmembrane</keyword>
<dbReference type="GO" id="GO:0005524">
    <property type="term" value="F:ATP binding"/>
    <property type="evidence" value="ECO:0007669"/>
    <property type="project" value="UniProtKB-KW"/>
</dbReference>
<dbReference type="InterPro" id="IPR025201">
    <property type="entry name" value="KdpD_TM"/>
</dbReference>
<evidence type="ECO:0000256" key="9">
    <source>
        <dbReference type="ARBA" id="ARBA00022840"/>
    </source>
</evidence>
<dbReference type="SUPFAM" id="SSF47384">
    <property type="entry name" value="Homodimeric domain of signal transducing histidine kinase"/>
    <property type="match status" value="1"/>
</dbReference>
<protein>
    <recommendedName>
        <fullName evidence="3">histidine kinase</fullName>
        <ecNumber evidence="3">2.7.13.3</ecNumber>
    </recommendedName>
</protein>
<feature type="transmembrane region" description="Helical" evidence="13">
    <location>
        <begin position="87"/>
        <end position="106"/>
    </location>
</feature>
<keyword evidence="4" id="KW-0597">Phosphoprotein</keyword>
<dbReference type="Gene3D" id="1.20.120.620">
    <property type="entry name" value="Backbone structure of the membrane domain of e. Coli histidine kinase receptor kdpd"/>
    <property type="match status" value="1"/>
</dbReference>
<dbReference type="Pfam" id="PF02518">
    <property type="entry name" value="HATPase_c"/>
    <property type="match status" value="1"/>
</dbReference>
<reference evidence="15" key="2">
    <citation type="submission" date="2021-04" db="EMBL/GenBank/DDBJ databases">
        <authorList>
            <person name="Gilroy R."/>
        </authorList>
    </citation>
    <scope>NUCLEOTIDE SEQUENCE</scope>
    <source>
        <strain evidence="15">CHK178-16964</strain>
    </source>
</reference>
<evidence type="ECO:0000256" key="7">
    <source>
        <dbReference type="ARBA" id="ARBA00022741"/>
    </source>
</evidence>
<dbReference type="InterPro" id="IPR005467">
    <property type="entry name" value="His_kinase_dom"/>
</dbReference>
<feature type="transmembrane region" description="Helical" evidence="13">
    <location>
        <begin position="12"/>
        <end position="31"/>
    </location>
</feature>
<dbReference type="PROSITE" id="PS50109">
    <property type="entry name" value="HIS_KIN"/>
    <property type="match status" value="1"/>
</dbReference>
<dbReference type="InterPro" id="IPR036890">
    <property type="entry name" value="HATPase_C_sf"/>
</dbReference>
<dbReference type="Gene3D" id="3.30.565.10">
    <property type="entry name" value="Histidine kinase-like ATPase, C-terminal domain"/>
    <property type="match status" value="1"/>
</dbReference>
<dbReference type="InterPro" id="IPR038318">
    <property type="entry name" value="KdpD_sf"/>
</dbReference>
<evidence type="ECO:0000313" key="16">
    <source>
        <dbReference type="Proteomes" id="UP000823900"/>
    </source>
</evidence>
<feature type="domain" description="Histidine kinase" evidence="14">
    <location>
        <begin position="140"/>
        <end position="356"/>
    </location>
</feature>
<gene>
    <name evidence="15" type="ORF">IAA07_11785</name>
</gene>
<keyword evidence="5" id="KW-0808">Transferase</keyword>
<dbReference type="CDD" id="cd00082">
    <property type="entry name" value="HisKA"/>
    <property type="match status" value="1"/>
</dbReference>
<evidence type="ECO:0000256" key="6">
    <source>
        <dbReference type="ARBA" id="ARBA00022692"/>
    </source>
</evidence>
<dbReference type="PANTHER" id="PTHR45569:SF1">
    <property type="entry name" value="SENSOR PROTEIN KDPD"/>
    <property type="match status" value="1"/>
</dbReference>
<comment type="subcellular location">
    <subcellularLocation>
        <location evidence="2">Membrane</location>
        <topology evidence="2">Multi-pass membrane protein</topology>
    </subcellularLocation>
</comment>
<dbReference type="SMART" id="SM00388">
    <property type="entry name" value="HisKA"/>
    <property type="match status" value="1"/>
</dbReference>
<keyword evidence="9" id="KW-0067">ATP-binding</keyword>
<evidence type="ECO:0000256" key="11">
    <source>
        <dbReference type="ARBA" id="ARBA00023012"/>
    </source>
</evidence>
<proteinExistence type="predicted"/>
<feature type="transmembrane region" description="Helical" evidence="13">
    <location>
        <begin position="62"/>
        <end position="81"/>
    </location>
</feature>
<keyword evidence="12 13" id="KW-0472">Membrane</keyword>
<dbReference type="Pfam" id="PF13493">
    <property type="entry name" value="DUF4118"/>
    <property type="match status" value="1"/>
</dbReference>
<dbReference type="PRINTS" id="PR00344">
    <property type="entry name" value="BCTRLSENSOR"/>
</dbReference>
<dbReference type="EMBL" id="DWZA01000100">
    <property type="protein sequence ID" value="HJA72233.1"/>
    <property type="molecule type" value="Genomic_DNA"/>
</dbReference>
<evidence type="ECO:0000259" key="14">
    <source>
        <dbReference type="PROSITE" id="PS50109"/>
    </source>
</evidence>